<gene>
    <name evidence="1" type="ORF">U732_2952</name>
</gene>
<dbReference type="InterPro" id="IPR011989">
    <property type="entry name" value="ARM-like"/>
</dbReference>
<dbReference type="AlphaFoldDB" id="A0A0C1R1U9"/>
<protein>
    <submittedName>
        <fullName evidence="1">HEAT repeats family protein</fullName>
    </submittedName>
</protein>
<dbReference type="EMBL" id="AYSO01000014">
    <property type="protein sequence ID" value="KIE47412.1"/>
    <property type="molecule type" value="Genomic_DNA"/>
</dbReference>
<accession>A0A0C1R1U9</accession>
<keyword evidence="2" id="KW-1185">Reference proteome</keyword>
<dbReference type="STRING" id="29341.RSJ17_08445"/>
<comment type="caution">
    <text evidence="1">The sequence shown here is derived from an EMBL/GenBank/DDBJ whole genome shotgun (WGS) entry which is preliminary data.</text>
</comment>
<evidence type="ECO:0000313" key="2">
    <source>
        <dbReference type="Proteomes" id="UP000031366"/>
    </source>
</evidence>
<dbReference type="Pfam" id="PF13646">
    <property type="entry name" value="HEAT_2"/>
    <property type="match status" value="1"/>
</dbReference>
<dbReference type="Proteomes" id="UP000031366">
    <property type="component" value="Unassembled WGS sequence"/>
</dbReference>
<organism evidence="1 2">
    <name type="scientific">Clostridium argentinense CDC 2741</name>
    <dbReference type="NCBI Taxonomy" id="1418104"/>
    <lineage>
        <taxon>Bacteria</taxon>
        <taxon>Bacillati</taxon>
        <taxon>Bacillota</taxon>
        <taxon>Clostridia</taxon>
        <taxon>Eubacteriales</taxon>
        <taxon>Clostridiaceae</taxon>
        <taxon>Clostridium</taxon>
    </lineage>
</organism>
<dbReference type="InterPro" id="IPR016024">
    <property type="entry name" value="ARM-type_fold"/>
</dbReference>
<proteinExistence type="predicted"/>
<evidence type="ECO:0000313" key="1">
    <source>
        <dbReference type="EMBL" id="KIE47412.1"/>
    </source>
</evidence>
<name>A0A0C1R1U9_9CLOT</name>
<dbReference type="OrthoDB" id="1706421at2"/>
<sequence length="222" mass="25821">MNNGLVKFDWNFAEKYSNEEISYFLHLEGKSIETISIIRNLQKSEVQKHIIACKIKYRYVVKSQNIEELFKTLSKVGKSERIYILNSLDVVNKTKLIDYILKNHLEVSLKEKEFGIWVLGELRASQSVDFLIKSTVHKFVNIRRLSVSALGKIGDSKGEMALLRALQDENNQVVSYAIKSLQKIKSEKAIEKIEEIYKVNDRPYIKKACEEFLNSFKENEHD</sequence>
<dbReference type="SUPFAM" id="SSF48371">
    <property type="entry name" value="ARM repeat"/>
    <property type="match status" value="1"/>
</dbReference>
<dbReference type="Gene3D" id="1.25.10.10">
    <property type="entry name" value="Leucine-rich Repeat Variant"/>
    <property type="match status" value="1"/>
</dbReference>
<reference evidence="1 2" key="1">
    <citation type="journal article" date="2015" name="Infect. Genet. Evol.">
        <title>Genomic sequences of six botulinum neurotoxin-producing strains representing three clostridial species illustrate the mobility and diversity of botulinum neurotoxin genes.</title>
        <authorList>
            <person name="Smith T.J."/>
            <person name="Hill K.K."/>
            <person name="Xie G."/>
            <person name="Foley B.T."/>
            <person name="Williamson C.H."/>
            <person name="Foster J.T."/>
            <person name="Johnson S.L."/>
            <person name="Chertkov O."/>
            <person name="Teshima H."/>
            <person name="Gibbons H.S."/>
            <person name="Johnsky L.A."/>
            <person name="Karavis M.A."/>
            <person name="Smith L.A."/>
        </authorList>
    </citation>
    <scope>NUCLEOTIDE SEQUENCE [LARGE SCALE GENOMIC DNA]</scope>
    <source>
        <strain evidence="1 2">CDC 2741</strain>
    </source>
</reference>
<dbReference type="RefSeq" id="WP_039631289.1">
    <property type="nucleotide sequence ID" value="NZ_AYSO01000014.1"/>
</dbReference>